<keyword evidence="12" id="KW-1185">Reference proteome</keyword>
<dbReference type="PANTHER" id="PTHR10225:SF6">
    <property type="entry name" value="CD44 ANTIGEN"/>
    <property type="match status" value="1"/>
</dbReference>
<dbReference type="PANTHER" id="PTHR10225">
    <property type="entry name" value="HYALURONAN RECEPTOR"/>
    <property type="match status" value="1"/>
</dbReference>
<dbReference type="Gene3D" id="3.10.100.10">
    <property type="entry name" value="Mannose-Binding Protein A, subunit A"/>
    <property type="match status" value="1"/>
</dbReference>
<evidence type="ECO:0000313" key="11">
    <source>
        <dbReference type="Ensembl" id="ENSOKIP00005088419.1"/>
    </source>
</evidence>
<evidence type="ECO:0000256" key="1">
    <source>
        <dbReference type="ARBA" id="ARBA00004167"/>
    </source>
</evidence>
<evidence type="ECO:0000313" key="12">
    <source>
        <dbReference type="Proteomes" id="UP000694557"/>
    </source>
</evidence>
<dbReference type="InterPro" id="IPR016187">
    <property type="entry name" value="CTDL_fold"/>
</dbReference>
<keyword evidence="7" id="KW-0675">Receptor</keyword>
<dbReference type="Pfam" id="PF00193">
    <property type="entry name" value="Xlink"/>
    <property type="match status" value="1"/>
</dbReference>
<organism evidence="11 12">
    <name type="scientific">Oncorhynchus kisutch</name>
    <name type="common">Coho salmon</name>
    <name type="synonym">Salmo kisutch</name>
    <dbReference type="NCBI Taxonomy" id="8019"/>
    <lineage>
        <taxon>Eukaryota</taxon>
        <taxon>Metazoa</taxon>
        <taxon>Chordata</taxon>
        <taxon>Craniata</taxon>
        <taxon>Vertebrata</taxon>
        <taxon>Euteleostomi</taxon>
        <taxon>Actinopterygii</taxon>
        <taxon>Neopterygii</taxon>
        <taxon>Teleostei</taxon>
        <taxon>Protacanthopterygii</taxon>
        <taxon>Salmoniformes</taxon>
        <taxon>Salmonidae</taxon>
        <taxon>Salmoninae</taxon>
        <taxon>Oncorhynchus</taxon>
    </lineage>
</organism>
<comment type="caution">
    <text evidence="9">Lacks conserved residue(s) required for the propagation of feature annotation.</text>
</comment>
<dbReference type="AlphaFoldDB" id="A0A8C7JJ37"/>
<proteinExistence type="predicted"/>
<evidence type="ECO:0000256" key="7">
    <source>
        <dbReference type="ARBA" id="ARBA00023170"/>
    </source>
</evidence>
<evidence type="ECO:0000256" key="6">
    <source>
        <dbReference type="ARBA" id="ARBA00023157"/>
    </source>
</evidence>
<comment type="subcellular location">
    <subcellularLocation>
        <location evidence="1">Membrane</location>
        <topology evidence="1">Single-pass membrane protein</topology>
    </subcellularLocation>
</comment>
<feature type="domain" description="Link" evidence="10">
    <location>
        <begin position="27"/>
        <end position="73"/>
    </location>
</feature>
<dbReference type="SUPFAM" id="SSF56436">
    <property type="entry name" value="C-type lectin-like"/>
    <property type="match status" value="1"/>
</dbReference>
<reference evidence="11" key="2">
    <citation type="submission" date="2025-09" db="UniProtKB">
        <authorList>
            <consortium name="Ensembl"/>
        </authorList>
    </citation>
    <scope>IDENTIFICATION</scope>
</reference>
<keyword evidence="3" id="KW-0732">Signal</keyword>
<dbReference type="GO" id="GO:0035692">
    <property type="term" value="C:macrophage migration inhibitory factor receptor complex"/>
    <property type="evidence" value="ECO:0007669"/>
    <property type="project" value="TreeGrafter"/>
</dbReference>
<dbReference type="GO" id="GO:0005540">
    <property type="term" value="F:hyaluronic acid binding"/>
    <property type="evidence" value="ECO:0007669"/>
    <property type="project" value="InterPro"/>
</dbReference>
<dbReference type="GeneTree" id="ENSGT01000000214788"/>
<dbReference type="GO" id="GO:0070374">
    <property type="term" value="P:positive regulation of ERK1 and ERK2 cascade"/>
    <property type="evidence" value="ECO:0007669"/>
    <property type="project" value="TreeGrafter"/>
</dbReference>
<dbReference type="GO" id="GO:0004896">
    <property type="term" value="F:cytokine receptor activity"/>
    <property type="evidence" value="ECO:0007669"/>
    <property type="project" value="TreeGrafter"/>
</dbReference>
<keyword evidence="4" id="KW-1133">Transmembrane helix</keyword>
<reference evidence="11" key="1">
    <citation type="submission" date="2025-08" db="UniProtKB">
        <authorList>
            <consortium name="Ensembl"/>
        </authorList>
    </citation>
    <scope>IDENTIFICATION</scope>
</reference>
<dbReference type="Ensembl" id="ENSOKIT00005094515.1">
    <property type="protein sequence ID" value="ENSOKIP00005088419.1"/>
    <property type="gene ID" value="ENSOKIG00005038569.1"/>
</dbReference>
<evidence type="ECO:0000256" key="5">
    <source>
        <dbReference type="ARBA" id="ARBA00023136"/>
    </source>
</evidence>
<keyword evidence="8" id="KW-0325">Glycoprotein</keyword>
<evidence type="ECO:0000256" key="3">
    <source>
        <dbReference type="ARBA" id="ARBA00022729"/>
    </source>
</evidence>
<evidence type="ECO:0000256" key="9">
    <source>
        <dbReference type="PROSITE-ProRule" id="PRU00323"/>
    </source>
</evidence>
<accession>A0A8C7JJ37</accession>
<dbReference type="GO" id="GO:0006954">
    <property type="term" value="P:inflammatory response"/>
    <property type="evidence" value="ECO:0007669"/>
    <property type="project" value="TreeGrafter"/>
</dbReference>
<dbReference type="GO" id="GO:0007155">
    <property type="term" value="P:cell adhesion"/>
    <property type="evidence" value="ECO:0007669"/>
    <property type="project" value="InterPro"/>
</dbReference>
<dbReference type="PROSITE" id="PS50963">
    <property type="entry name" value="LINK_2"/>
    <property type="match status" value="1"/>
</dbReference>
<evidence type="ECO:0000256" key="8">
    <source>
        <dbReference type="ARBA" id="ARBA00023180"/>
    </source>
</evidence>
<name>A0A8C7JJ37_ONCKI</name>
<keyword evidence="5" id="KW-0472">Membrane</keyword>
<keyword evidence="6" id="KW-1015">Disulfide bond</keyword>
<dbReference type="GO" id="GO:0016323">
    <property type="term" value="C:basolateral plasma membrane"/>
    <property type="evidence" value="ECO:0007669"/>
    <property type="project" value="TreeGrafter"/>
</dbReference>
<dbReference type="InterPro" id="IPR043210">
    <property type="entry name" value="CD44_antigen-like"/>
</dbReference>
<evidence type="ECO:0000259" key="10">
    <source>
        <dbReference type="PROSITE" id="PS50963"/>
    </source>
</evidence>
<protein>
    <recommendedName>
        <fullName evidence="10">Link domain-containing protein</fullName>
    </recommendedName>
</protein>
<dbReference type="InterPro" id="IPR000538">
    <property type="entry name" value="Link_dom"/>
</dbReference>
<evidence type="ECO:0000256" key="2">
    <source>
        <dbReference type="ARBA" id="ARBA00022692"/>
    </source>
</evidence>
<dbReference type="InterPro" id="IPR016186">
    <property type="entry name" value="C-type_lectin-like/link_sf"/>
</dbReference>
<sequence>TPSVLFVTSWSCCYVPIVKSRSCSHAGVFHVEGEARYSLTFGLAKNLCESLGGTIASKEQVTEAHAQGLETCR</sequence>
<evidence type="ECO:0000256" key="4">
    <source>
        <dbReference type="ARBA" id="ARBA00022989"/>
    </source>
</evidence>
<keyword evidence="2" id="KW-0812">Transmembrane</keyword>
<dbReference type="Proteomes" id="UP000694557">
    <property type="component" value="Unassembled WGS sequence"/>
</dbReference>